<dbReference type="SMART" id="SM00862">
    <property type="entry name" value="Trans_reg_C"/>
    <property type="match status" value="1"/>
</dbReference>
<accession>A0A7K1GT87</accession>
<proteinExistence type="predicted"/>
<comment type="caution">
    <text evidence="10">The sequence shown here is derived from an EMBL/GenBank/DDBJ whole genome shotgun (WGS) entry which is preliminary data.</text>
</comment>
<evidence type="ECO:0000259" key="9">
    <source>
        <dbReference type="PROSITE" id="PS51755"/>
    </source>
</evidence>
<dbReference type="SUPFAM" id="SSF52172">
    <property type="entry name" value="CheY-like"/>
    <property type="match status" value="1"/>
</dbReference>
<keyword evidence="11" id="KW-1185">Reference proteome</keyword>
<feature type="domain" description="Response regulatory" evidence="8">
    <location>
        <begin position="7"/>
        <end position="123"/>
    </location>
</feature>
<dbReference type="Pfam" id="PF00486">
    <property type="entry name" value="Trans_reg_C"/>
    <property type="match status" value="1"/>
</dbReference>
<evidence type="ECO:0000256" key="4">
    <source>
        <dbReference type="ARBA" id="ARBA00023125"/>
    </source>
</evidence>
<evidence type="ECO:0000256" key="1">
    <source>
        <dbReference type="ARBA" id="ARBA00022553"/>
    </source>
</evidence>
<dbReference type="GO" id="GO:0006355">
    <property type="term" value="P:regulation of DNA-templated transcription"/>
    <property type="evidence" value="ECO:0007669"/>
    <property type="project" value="InterPro"/>
</dbReference>
<dbReference type="GO" id="GO:0000976">
    <property type="term" value="F:transcription cis-regulatory region binding"/>
    <property type="evidence" value="ECO:0007669"/>
    <property type="project" value="TreeGrafter"/>
</dbReference>
<dbReference type="RefSeq" id="WP_155036932.1">
    <property type="nucleotide sequence ID" value="NZ_JAYMMG010000001.1"/>
</dbReference>
<sequence length="231" mass="26562">MKNEDITILIADDEAQNIEPLVYNLRKEGFKLVTAENGIEAVQKAKEHRPDLIILDVMMPQMDGIVACEEIRSMEGFKDTVIVFLTAREEDFSQLAGFAAGADDYLTKPIRQKVIVSKIQSLLRRVKVEELMDDNIVKRGHFLIDKNTYKAIYKGEELVLPRKEFELLFLMASKPGYVFTREEILETIWGMDVIVGGRTIDVHIRKLREKIGDNYFKTIKGVGYKFENNED</sequence>
<evidence type="ECO:0000313" key="11">
    <source>
        <dbReference type="Proteomes" id="UP000488936"/>
    </source>
</evidence>
<dbReference type="InterPro" id="IPR001789">
    <property type="entry name" value="Sig_transdc_resp-reg_receiver"/>
</dbReference>
<evidence type="ECO:0000259" key="8">
    <source>
        <dbReference type="PROSITE" id="PS50110"/>
    </source>
</evidence>
<protein>
    <submittedName>
        <fullName evidence="10">Response regulator</fullName>
    </submittedName>
</protein>
<dbReference type="PANTHER" id="PTHR48111">
    <property type="entry name" value="REGULATOR OF RPOS"/>
    <property type="match status" value="1"/>
</dbReference>
<dbReference type="CDD" id="cd17574">
    <property type="entry name" value="REC_OmpR"/>
    <property type="match status" value="1"/>
</dbReference>
<evidence type="ECO:0000256" key="2">
    <source>
        <dbReference type="ARBA" id="ARBA00023012"/>
    </source>
</evidence>
<feature type="modified residue" description="4-aspartylphosphate" evidence="6">
    <location>
        <position position="56"/>
    </location>
</feature>
<keyword evidence="4 7" id="KW-0238">DNA-binding</keyword>
<keyword evidence="2" id="KW-0902">Two-component regulatory system</keyword>
<keyword evidence="1 6" id="KW-0597">Phosphoprotein</keyword>
<name>A0A7K1GT87_9FLAO</name>
<dbReference type="InterPro" id="IPR039420">
    <property type="entry name" value="WalR-like"/>
</dbReference>
<dbReference type="InterPro" id="IPR011006">
    <property type="entry name" value="CheY-like_superfamily"/>
</dbReference>
<evidence type="ECO:0000256" key="6">
    <source>
        <dbReference type="PROSITE-ProRule" id="PRU00169"/>
    </source>
</evidence>
<dbReference type="GO" id="GO:0032993">
    <property type="term" value="C:protein-DNA complex"/>
    <property type="evidence" value="ECO:0007669"/>
    <property type="project" value="TreeGrafter"/>
</dbReference>
<evidence type="ECO:0000256" key="3">
    <source>
        <dbReference type="ARBA" id="ARBA00023015"/>
    </source>
</evidence>
<dbReference type="Proteomes" id="UP000488936">
    <property type="component" value="Unassembled WGS sequence"/>
</dbReference>
<feature type="domain" description="OmpR/PhoB-type" evidence="9">
    <location>
        <begin position="134"/>
        <end position="228"/>
    </location>
</feature>
<keyword evidence="5" id="KW-0804">Transcription</keyword>
<dbReference type="Gene3D" id="3.40.50.2300">
    <property type="match status" value="1"/>
</dbReference>
<organism evidence="10 11">
    <name type="scientific">Myroides pelagicus</name>
    <dbReference type="NCBI Taxonomy" id="270914"/>
    <lineage>
        <taxon>Bacteria</taxon>
        <taxon>Pseudomonadati</taxon>
        <taxon>Bacteroidota</taxon>
        <taxon>Flavobacteriia</taxon>
        <taxon>Flavobacteriales</taxon>
        <taxon>Flavobacteriaceae</taxon>
        <taxon>Myroides</taxon>
    </lineage>
</organism>
<dbReference type="PANTHER" id="PTHR48111:SF1">
    <property type="entry name" value="TWO-COMPONENT RESPONSE REGULATOR ORR33"/>
    <property type="match status" value="1"/>
</dbReference>
<evidence type="ECO:0000256" key="5">
    <source>
        <dbReference type="ARBA" id="ARBA00023163"/>
    </source>
</evidence>
<dbReference type="Pfam" id="PF00072">
    <property type="entry name" value="Response_reg"/>
    <property type="match status" value="1"/>
</dbReference>
<keyword evidence="3" id="KW-0805">Transcription regulation</keyword>
<dbReference type="SMART" id="SM00448">
    <property type="entry name" value="REC"/>
    <property type="match status" value="1"/>
</dbReference>
<dbReference type="GO" id="GO:0005829">
    <property type="term" value="C:cytosol"/>
    <property type="evidence" value="ECO:0007669"/>
    <property type="project" value="TreeGrafter"/>
</dbReference>
<dbReference type="CDD" id="cd00383">
    <property type="entry name" value="trans_reg_C"/>
    <property type="match status" value="1"/>
</dbReference>
<dbReference type="InterPro" id="IPR001867">
    <property type="entry name" value="OmpR/PhoB-type_DNA-bd"/>
</dbReference>
<dbReference type="InterPro" id="IPR036388">
    <property type="entry name" value="WH-like_DNA-bd_sf"/>
</dbReference>
<dbReference type="OrthoDB" id="9790442at2"/>
<feature type="DNA-binding region" description="OmpR/PhoB-type" evidence="7">
    <location>
        <begin position="134"/>
        <end position="228"/>
    </location>
</feature>
<dbReference type="FunFam" id="3.40.50.2300:FF:000001">
    <property type="entry name" value="DNA-binding response regulator PhoB"/>
    <property type="match status" value="1"/>
</dbReference>
<evidence type="ECO:0000313" key="10">
    <source>
        <dbReference type="EMBL" id="MTH30964.1"/>
    </source>
</evidence>
<reference evidence="10 11" key="1">
    <citation type="journal article" date="2006" name="Int. J. Syst. Evol. Microbiol.">
        <title>Myroides pelagicus sp. nov., isolated from seawater in Thailand.</title>
        <authorList>
            <person name="Yoon J."/>
            <person name="Maneerat S."/>
            <person name="Kawai F."/>
            <person name="Yokota A."/>
        </authorList>
    </citation>
    <scope>NUCLEOTIDE SEQUENCE [LARGE SCALE GENOMIC DNA]</scope>
    <source>
        <strain evidence="10 11">SM1T</strain>
    </source>
</reference>
<dbReference type="Gene3D" id="1.10.10.10">
    <property type="entry name" value="Winged helix-like DNA-binding domain superfamily/Winged helix DNA-binding domain"/>
    <property type="match status" value="1"/>
</dbReference>
<dbReference type="AlphaFoldDB" id="A0A7K1GT87"/>
<dbReference type="PROSITE" id="PS50110">
    <property type="entry name" value="RESPONSE_REGULATORY"/>
    <property type="match status" value="1"/>
</dbReference>
<dbReference type="GO" id="GO:0000156">
    <property type="term" value="F:phosphorelay response regulator activity"/>
    <property type="evidence" value="ECO:0007669"/>
    <property type="project" value="TreeGrafter"/>
</dbReference>
<evidence type="ECO:0000256" key="7">
    <source>
        <dbReference type="PROSITE-ProRule" id="PRU01091"/>
    </source>
</evidence>
<dbReference type="EMBL" id="WMJY01000052">
    <property type="protein sequence ID" value="MTH30964.1"/>
    <property type="molecule type" value="Genomic_DNA"/>
</dbReference>
<dbReference type="PROSITE" id="PS51755">
    <property type="entry name" value="OMPR_PHOB"/>
    <property type="match status" value="1"/>
</dbReference>
<gene>
    <name evidence="10" type="ORF">GJV77_13885</name>
</gene>